<dbReference type="InterPro" id="IPR036514">
    <property type="entry name" value="SGNH_hydro_sf"/>
</dbReference>
<evidence type="ECO:0000313" key="2">
    <source>
        <dbReference type="EMBL" id="NYE56379.1"/>
    </source>
</evidence>
<evidence type="ECO:0000259" key="1">
    <source>
        <dbReference type="Pfam" id="PF13472"/>
    </source>
</evidence>
<name>A0ABX2R5Z6_9THEO</name>
<comment type="caution">
    <text evidence="2">The sequence shown here is derived from an EMBL/GenBank/DDBJ whole genome shotgun (WGS) entry which is preliminary data.</text>
</comment>
<dbReference type="InterPro" id="IPR051532">
    <property type="entry name" value="Ester_Hydrolysis_Enzymes"/>
</dbReference>
<reference evidence="2 3" key="1">
    <citation type="submission" date="2020-07" db="EMBL/GenBank/DDBJ databases">
        <title>Genomic Encyclopedia of Type Strains, Phase III (KMG-III): the genomes of soil and plant-associated and newly described type strains.</title>
        <authorList>
            <person name="Whitman W."/>
        </authorList>
    </citation>
    <scope>NUCLEOTIDE SEQUENCE [LARGE SCALE GENOMIC DNA]</scope>
    <source>
        <strain evidence="2 3">DSM 11255</strain>
    </source>
</reference>
<gene>
    <name evidence="2" type="ORF">HDG70_000085</name>
</gene>
<sequence>MVEFVFLGDSLTYGFPYGPTASWVNLSAEKLGVSFLNLGVCGDTLEDMKERFKRERILGNTLVLLGGTNDIYVNRPTSEILQDAREIITVAKERNFSAIVLASPLPVLEEEWADERLKILGKKYREIAGELGVKYLDFYEPFKKLLKNNPGVLIDGLHPSREGYRFMAQIFLSFLGIENDF</sequence>
<organism evidence="2 3">
    <name type="scientific">Carboxydothermus ferrireducens DSM 11255</name>
    <dbReference type="NCBI Taxonomy" id="1119529"/>
    <lineage>
        <taxon>Bacteria</taxon>
        <taxon>Bacillati</taxon>
        <taxon>Bacillota</taxon>
        <taxon>Clostridia</taxon>
        <taxon>Thermoanaerobacterales</taxon>
        <taxon>Thermoanaerobacteraceae</taxon>
        <taxon>Carboxydothermus</taxon>
    </lineage>
</organism>
<dbReference type="PANTHER" id="PTHR30383">
    <property type="entry name" value="THIOESTERASE 1/PROTEASE 1/LYSOPHOSPHOLIPASE L1"/>
    <property type="match status" value="1"/>
</dbReference>
<dbReference type="Pfam" id="PF13472">
    <property type="entry name" value="Lipase_GDSL_2"/>
    <property type="match status" value="1"/>
</dbReference>
<evidence type="ECO:0000313" key="3">
    <source>
        <dbReference type="Proteomes" id="UP000604066"/>
    </source>
</evidence>
<protein>
    <submittedName>
        <fullName evidence="2">Lysophospholipase L1-like esterase</fullName>
    </submittedName>
</protein>
<dbReference type="Gene3D" id="3.40.50.1110">
    <property type="entry name" value="SGNH hydrolase"/>
    <property type="match status" value="1"/>
</dbReference>
<accession>A0ABX2R5Z6</accession>
<feature type="domain" description="SGNH hydrolase-type esterase" evidence="1">
    <location>
        <begin position="6"/>
        <end position="165"/>
    </location>
</feature>
<dbReference type="CDD" id="cd04501">
    <property type="entry name" value="SGNH_hydrolase_like_4"/>
    <property type="match status" value="1"/>
</dbReference>
<proteinExistence type="predicted"/>
<dbReference type="InterPro" id="IPR013830">
    <property type="entry name" value="SGNH_hydro"/>
</dbReference>
<dbReference type="SUPFAM" id="SSF52266">
    <property type="entry name" value="SGNH hydrolase"/>
    <property type="match status" value="1"/>
</dbReference>
<dbReference type="EMBL" id="JACCBS010000001">
    <property type="protein sequence ID" value="NYE56379.1"/>
    <property type="molecule type" value="Genomic_DNA"/>
</dbReference>
<dbReference type="Proteomes" id="UP000604066">
    <property type="component" value="Unassembled WGS sequence"/>
</dbReference>
<dbReference type="PANTHER" id="PTHR30383:SF5">
    <property type="entry name" value="SGNH HYDROLASE-TYPE ESTERASE DOMAIN-CONTAINING PROTEIN"/>
    <property type="match status" value="1"/>
</dbReference>
<dbReference type="RefSeq" id="WP_028051298.1">
    <property type="nucleotide sequence ID" value="NZ_ATYG01000001.1"/>
</dbReference>
<keyword evidence="3" id="KW-1185">Reference proteome</keyword>